<protein>
    <submittedName>
        <fullName evidence="1">Uncharacterized protein</fullName>
    </submittedName>
</protein>
<dbReference type="AlphaFoldDB" id="A0A2P2NH35"/>
<reference evidence="1" key="1">
    <citation type="submission" date="2018-02" db="EMBL/GenBank/DDBJ databases">
        <title>Rhizophora mucronata_Transcriptome.</title>
        <authorList>
            <person name="Meera S.P."/>
            <person name="Sreeshan A."/>
            <person name="Augustine A."/>
        </authorList>
    </citation>
    <scope>NUCLEOTIDE SEQUENCE</scope>
    <source>
        <tissue evidence="1">Leaf</tissue>
    </source>
</reference>
<name>A0A2P2NH35_RHIMU</name>
<dbReference type="EMBL" id="GGEC01061275">
    <property type="protein sequence ID" value="MBX41759.1"/>
    <property type="molecule type" value="Transcribed_RNA"/>
</dbReference>
<proteinExistence type="predicted"/>
<organism evidence="1">
    <name type="scientific">Rhizophora mucronata</name>
    <name type="common">Asiatic mangrove</name>
    <dbReference type="NCBI Taxonomy" id="61149"/>
    <lineage>
        <taxon>Eukaryota</taxon>
        <taxon>Viridiplantae</taxon>
        <taxon>Streptophyta</taxon>
        <taxon>Embryophyta</taxon>
        <taxon>Tracheophyta</taxon>
        <taxon>Spermatophyta</taxon>
        <taxon>Magnoliopsida</taxon>
        <taxon>eudicotyledons</taxon>
        <taxon>Gunneridae</taxon>
        <taxon>Pentapetalae</taxon>
        <taxon>rosids</taxon>
        <taxon>fabids</taxon>
        <taxon>Malpighiales</taxon>
        <taxon>Rhizophoraceae</taxon>
        <taxon>Rhizophora</taxon>
    </lineage>
</organism>
<sequence length="75" mass="8675">MTRWENVFCYLSLKYTIKRLATMRTAIMTPMIHLFLFILLAMAPNTFLVSLILSTPSSCITWELPKCKSENKTVT</sequence>
<accession>A0A2P2NH35</accession>
<evidence type="ECO:0000313" key="1">
    <source>
        <dbReference type="EMBL" id="MBX41759.1"/>
    </source>
</evidence>